<protein>
    <submittedName>
        <fullName evidence="1">Uncharacterized protein</fullName>
    </submittedName>
</protein>
<organism evidence="1 2">
    <name type="scientific">Mycobacterium phage Duke13</name>
    <dbReference type="NCBI Taxonomy" id="2499038"/>
    <lineage>
        <taxon>Viruses</taxon>
        <taxon>Duplodnaviria</taxon>
        <taxon>Heunggongvirae</taxon>
        <taxon>Uroviricota</taxon>
        <taxon>Caudoviricetes</taxon>
        <taxon>Omegavirus</taxon>
        <taxon>Omegavirus baka</taxon>
    </lineage>
</organism>
<dbReference type="EMBL" id="MK279849">
    <property type="protein sequence ID" value="AZS07509.1"/>
    <property type="molecule type" value="Genomic_DNA"/>
</dbReference>
<proteinExistence type="predicted"/>
<evidence type="ECO:0000313" key="1">
    <source>
        <dbReference type="EMBL" id="AZS07509.1"/>
    </source>
</evidence>
<accession>A0A3S9UB36</accession>
<sequence length="77" mass="8735">MHDEDCTCGIPEGAVVMNVLTVVEYMTEDGEIWKGDFSHDSAGNEMDHGKLLELCEWARMIRSMSIMADMIHDLEDE</sequence>
<evidence type="ECO:0000313" key="2">
    <source>
        <dbReference type="Proteomes" id="UP000287876"/>
    </source>
</evidence>
<gene>
    <name evidence="1" type="primary">172</name>
    <name evidence="1" type="ORF">PBI_DUKE13_172</name>
</gene>
<name>A0A3S9UB36_9CAUD</name>
<dbReference type="Proteomes" id="UP000287876">
    <property type="component" value="Segment"/>
</dbReference>
<reference evidence="1 2" key="1">
    <citation type="submission" date="2018-12" db="EMBL/GenBank/DDBJ databases">
        <authorList>
            <person name="Betsko A.J."/>
            <person name="Stoner T.H."/>
            <person name="Garlena R.A."/>
            <person name="Russell D.A."/>
            <person name="Pope W.H."/>
            <person name="Jacobs-Sera D."/>
            <person name="Hatfull G.F."/>
        </authorList>
    </citation>
    <scope>NUCLEOTIDE SEQUENCE [LARGE SCALE GENOMIC DNA]</scope>
</reference>